<sequence length="76" mass="8443">MRCTVLHGKEERSPKNPSRLDRVMSLIRSLARPGSGTTGHVRARLGPISTAQFIFSQDKLHRTVYFSLEGAHGIDP</sequence>
<gene>
    <name evidence="1" type="ORF">F4827_002192</name>
</gene>
<keyword evidence="2" id="KW-1185">Reference proteome</keyword>
<dbReference type="Proteomes" id="UP000571554">
    <property type="component" value="Unassembled WGS sequence"/>
</dbReference>
<dbReference type="AlphaFoldDB" id="A0A7W9WT28"/>
<dbReference type="RefSeq" id="WP_183723863.1">
    <property type="nucleotide sequence ID" value="NZ_JACHBW010000005.1"/>
</dbReference>
<reference evidence="1 2" key="1">
    <citation type="submission" date="2020-08" db="EMBL/GenBank/DDBJ databases">
        <title>Above-ground endophytic microbial communities from plants in different locations in the United States.</title>
        <authorList>
            <person name="Frank C."/>
        </authorList>
    </citation>
    <scope>NUCLEOTIDE SEQUENCE [LARGE SCALE GENOMIC DNA]</scope>
    <source>
        <strain evidence="1 2">WP4_2_2</strain>
    </source>
</reference>
<name>A0A7W9WT28_9BURK</name>
<protein>
    <submittedName>
        <fullName evidence="1">Uncharacterized protein</fullName>
    </submittedName>
</protein>
<organism evidence="1 2">
    <name type="scientific">Paraburkholderia bannensis</name>
    <dbReference type="NCBI Taxonomy" id="765414"/>
    <lineage>
        <taxon>Bacteria</taxon>
        <taxon>Pseudomonadati</taxon>
        <taxon>Pseudomonadota</taxon>
        <taxon>Betaproteobacteria</taxon>
        <taxon>Burkholderiales</taxon>
        <taxon>Burkholderiaceae</taxon>
        <taxon>Paraburkholderia</taxon>
    </lineage>
</organism>
<accession>A0A7W9WT28</accession>
<proteinExistence type="predicted"/>
<dbReference type="EMBL" id="JACHBW010000005">
    <property type="protein sequence ID" value="MBB6102343.1"/>
    <property type="molecule type" value="Genomic_DNA"/>
</dbReference>
<evidence type="ECO:0000313" key="2">
    <source>
        <dbReference type="Proteomes" id="UP000571554"/>
    </source>
</evidence>
<comment type="caution">
    <text evidence="1">The sequence shown here is derived from an EMBL/GenBank/DDBJ whole genome shotgun (WGS) entry which is preliminary data.</text>
</comment>
<evidence type="ECO:0000313" key="1">
    <source>
        <dbReference type="EMBL" id="MBB6102343.1"/>
    </source>
</evidence>